<dbReference type="EMBL" id="CAOF01000043">
    <property type="protein sequence ID" value="CCO45112.1"/>
    <property type="molecule type" value="Genomic_DNA"/>
</dbReference>
<proteinExistence type="inferred from homology"/>
<accession>A0AAV2VK96</accession>
<dbReference type="EC" id="2.7.1.53" evidence="7"/>
<feature type="domain" description="Carbohydrate kinase FGGY N-terminal" evidence="5">
    <location>
        <begin position="3"/>
        <end position="248"/>
    </location>
</feature>
<evidence type="ECO:0000256" key="1">
    <source>
        <dbReference type="ARBA" id="ARBA00009156"/>
    </source>
</evidence>
<dbReference type="SUPFAM" id="SSF53067">
    <property type="entry name" value="Actin-like ATPase domain"/>
    <property type="match status" value="2"/>
</dbReference>
<sequence length="488" mass="53477">MAYFIGIDLGGTLTKAGVYDAEGQEMAVAEKNVPLLSEHPGFAERNMEDLWLAVCEVTQSAIAQSQIAKHQVKGISFSSHGKGLYLLDRHNQPLRNGIVSSDTRAATKVSDWQKNGVEDCTYPNSRQQIWTGQPVSLLAWLKEHEPENYQKIDTVLMVHDYIRFMMTGEKGAELTNISGSNLYDNHTNQYSEQLASAFGVSDILSSLPPTVESPEHCGCVTLGAAKALGLNAGTPVFGGLFDVVASAIASGLNDNQAISIAAGTWSIATALSKWIEPSDHHYIWGRYCTKDTYFVHEGSPTSASNLAWWRQHLLPDVSLQQCNQWVEQAQKKNIDEVYYLPYLYGSNGGSGLHGSLIGLQGHHGKQEVINAIYEGIVFSHLINQDRILKITPNAKRIKMTGGPTKSQVWVNMFASASQLPIEISSTEQEGCRAAALCAAVGSGHYKDFNEAISATHTPGKIVEPEPKQSARLREKFQRFQELNAALSK</sequence>
<keyword evidence="3 4" id="KW-0418">Kinase</keyword>
<gene>
    <name evidence="7" type="ORF">VIBNISOn1_1370018</name>
</gene>
<dbReference type="PROSITE" id="PS00445">
    <property type="entry name" value="FGGY_KINASES_2"/>
    <property type="match status" value="1"/>
</dbReference>
<dbReference type="Proteomes" id="UP000018211">
    <property type="component" value="Unassembled WGS sequence"/>
</dbReference>
<dbReference type="InterPro" id="IPR000577">
    <property type="entry name" value="Carb_kinase_FGGY"/>
</dbReference>
<dbReference type="RefSeq" id="WP_022610716.1">
    <property type="nucleotide sequence ID" value="NZ_LK391965.1"/>
</dbReference>
<feature type="domain" description="Carbohydrate kinase FGGY C-terminal" evidence="6">
    <location>
        <begin position="260"/>
        <end position="440"/>
    </location>
</feature>
<dbReference type="Pfam" id="PF00370">
    <property type="entry name" value="FGGY_N"/>
    <property type="match status" value="1"/>
</dbReference>
<evidence type="ECO:0000256" key="3">
    <source>
        <dbReference type="ARBA" id="ARBA00022777"/>
    </source>
</evidence>
<dbReference type="InterPro" id="IPR018485">
    <property type="entry name" value="FGGY_C"/>
</dbReference>
<dbReference type="InterPro" id="IPR018484">
    <property type="entry name" value="FGGY_N"/>
</dbReference>
<dbReference type="AlphaFoldDB" id="A0AAV2VK96"/>
<evidence type="ECO:0000256" key="2">
    <source>
        <dbReference type="ARBA" id="ARBA00022679"/>
    </source>
</evidence>
<keyword evidence="2 4" id="KW-0808">Transferase</keyword>
<evidence type="ECO:0000256" key="4">
    <source>
        <dbReference type="RuleBase" id="RU003733"/>
    </source>
</evidence>
<dbReference type="InterPro" id="IPR018483">
    <property type="entry name" value="Carb_kinase_FGGY_CS"/>
</dbReference>
<evidence type="ECO:0000313" key="8">
    <source>
        <dbReference type="Proteomes" id="UP000018211"/>
    </source>
</evidence>
<dbReference type="Pfam" id="PF02782">
    <property type="entry name" value="FGGY_C"/>
    <property type="match status" value="1"/>
</dbReference>
<comment type="caution">
    <text evidence="7">The sequence shown here is derived from an EMBL/GenBank/DDBJ whole genome shotgun (WGS) entry which is preliminary data.</text>
</comment>
<dbReference type="Gene3D" id="3.30.420.40">
    <property type="match status" value="2"/>
</dbReference>
<comment type="similarity">
    <text evidence="1 4">Belongs to the FGGY kinase family.</text>
</comment>
<dbReference type="InterPro" id="IPR043129">
    <property type="entry name" value="ATPase_NBD"/>
</dbReference>
<dbReference type="PANTHER" id="PTHR43095">
    <property type="entry name" value="SUGAR KINASE"/>
    <property type="match status" value="1"/>
</dbReference>
<organism evidence="7 8">
    <name type="scientific">Vibrio nigripulchritudo SOn1</name>
    <dbReference type="NCBI Taxonomy" id="1238450"/>
    <lineage>
        <taxon>Bacteria</taxon>
        <taxon>Pseudomonadati</taxon>
        <taxon>Pseudomonadota</taxon>
        <taxon>Gammaproteobacteria</taxon>
        <taxon>Vibrionales</taxon>
        <taxon>Vibrionaceae</taxon>
        <taxon>Vibrio</taxon>
    </lineage>
</organism>
<dbReference type="CDD" id="cd07802">
    <property type="entry name" value="ASKHA_NBD_FGGY_EcLyxK-like"/>
    <property type="match status" value="1"/>
</dbReference>
<protein>
    <submittedName>
        <fullName evidence="7">L-xylulose kinase</fullName>
        <ecNumber evidence="7">2.7.1.53</ecNumber>
    </submittedName>
</protein>
<dbReference type="PIRSF" id="PIRSF000538">
    <property type="entry name" value="GlpK"/>
    <property type="match status" value="1"/>
</dbReference>
<name>A0AAV2VK96_9VIBR</name>
<reference evidence="7 8" key="1">
    <citation type="journal article" date="2013" name="ISME J.">
        <title>Comparative genomics of pathogenic lineages of Vibrio nigripulchritudo identifies virulence-associated traits.</title>
        <authorList>
            <person name="Goudenege D."/>
            <person name="Labreuche Y."/>
            <person name="Krin E."/>
            <person name="Ansquer D."/>
            <person name="Mangenot S."/>
            <person name="Calteau A."/>
            <person name="Medigue C."/>
            <person name="Mazel D."/>
            <person name="Polz M.F."/>
            <person name="Le Roux F."/>
        </authorList>
    </citation>
    <scope>NUCLEOTIDE SEQUENCE [LARGE SCALE GENOMIC DNA]</scope>
    <source>
        <strain evidence="7 8">SOn1</strain>
    </source>
</reference>
<evidence type="ECO:0000259" key="5">
    <source>
        <dbReference type="Pfam" id="PF00370"/>
    </source>
</evidence>
<evidence type="ECO:0000313" key="7">
    <source>
        <dbReference type="EMBL" id="CCO45112.1"/>
    </source>
</evidence>
<evidence type="ECO:0000259" key="6">
    <source>
        <dbReference type="Pfam" id="PF02782"/>
    </source>
</evidence>
<dbReference type="GO" id="GO:0008744">
    <property type="term" value="F:L-xylulokinase activity"/>
    <property type="evidence" value="ECO:0007669"/>
    <property type="project" value="UniProtKB-EC"/>
</dbReference>
<dbReference type="PANTHER" id="PTHR43095:SF3">
    <property type="entry name" value="L-XYLULOSE_3-KETO-L-GULONATE KINASE"/>
    <property type="match status" value="1"/>
</dbReference>
<dbReference type="InterPro" id="IPR050406">
    <property type="entry name" value="FGGY_Carb_Kinase"/>
</dbReference>
<dbReference type="GO" id="GO:0016773">
    <property type="term" value="F:phosphotransferase activity, alcohol group as acceptor"/>
    <property type="evidence" value="ECO:0007669"/>
    <property type="project" value="InterPro"/>
</dbReference>